<feature type="compositionally biased region" description="Polar residues" evidence="2">
    <location>
        <begin position="208"/>
        <end position="218"/>
    </location>
</feature>
<dbReference type="InterPro" id="IPR011989">
    <property type="entry name" value="ARM-like"/>
</dbReference>
<reference evidence="3 4" key="1">
    <citation type="submission" date="2024-04" db="EMBL/GenBank/DDBJ databases">
        <title>Tritrichomonas musculus Genome.</title>
        <authorList>
            <person name="Alves-Ferreira E."/>
            <person name="Grigg M."/>
            <person name="Lorenzi H."/>
            <person name="Galac M."/>
        </authorList>
    </citation>
    <scope>NUCLEOTIDE SEQUENCE [LARGE SCALE GENOMIC DNA]</scope>
    <source>
        <strain evidence="3 4">EAF2021</strain>
    </source>
</reference>
<comment type="caution">
    <text evidence="3">The sequence shown here is derived from an EMBL/GenBank/DDBJ whole genome shotgun (WGS) entry which is preliminary data.</text>
</comment>
<comment type="similarity">
    <text evidence="1">Belongs to the CNOT9 family.</text>
</comment>
<gene>
    <name evidence="3" type="ORF">M9Y10_025589</name>
</gene>
<dbReference type="EMBL" id="JAPFFF010000037">
    <property type="protein sequence ID" value="KAK8842726.1"/>
    <property type="molecule type" value="Genomic_DNA"/>
</dbReference>
<evidence type="ECO:0000256" key="1">
    <source>
        <dbReference type="ARBA" id="ARBA00006385"/>
    </source>
</evidence>
<sequence>MSKHSSSPIQSKHPTATTGRTLSPATQSQMGQSQPRIQITSQSNQSRLHIQTQSNQTNAGPLTQEQLVPIIKRINKSENSRYQSVQTLISIKSNFPDLALMLWFSPATVTSLLSDVLNFYPVLVSAQPNASMTRSAEMAYNSLVLLQVIADHEDTKLPFVRANIPIYLIPIIHHTLLRPDSEHITGVVMAIISSLVKINRSPTAEGHQGSSASQQLRFSKNKATPASSTSNSASQNKNQPNQEDDPLKVQELHEIIESLINAEFVSTCLRVLSQSRGLIRASAAFVLNKILSDEKGKSYAYDNKERVIAILKILNQILTELGTEFDPQLSKNIVEAYKSLLPPSASLNAQGSTSPNGNDPVVQMIGSLISDNLRTMTINQSCDNPYRELVGQLRNYPSKPMKR</sequence>
<keyword evidence="4" id="KW-1185">Reference proteome</keyword>
<dbReference type="Gene3D" id="1.25.10.10">
    <property type="entry name" value="Leucine-rich Repeat Variant"/>
    <property type="match status" value="1"/>
</dbReference>
<dbReference type="PANTHER" id="PTHR12262">
    <property type="entry name" value="CCR4-NOT TRANSCRIPTION COMPLEX SUBUNIT 9"/>
    <property type="match status" value="1"/>
</dbReference>
<dbReference type="InterPro" id="IPR007216">
    <property type="entry name" value="CNOT9"/>
</dbReference>
<feature type="compositionally biased region" description="Low complexity" evidence="2">
    <location>
        <begin position="221"/>
        <end position="239"/>
    </location>
</feature>
<proteinExistence type="inferred from homology"/>
<feature type="region of interest" description="Disordered" evidence="2">
    <location>
        <begin position="1"/>
        <end position="61"/>
    </location>
</feature>
<dbReference type="SUPFAM" id="SSF48371">
    <property type="entry name" value="ARM repeat"/>
    <property type="match status" value="1"/>
</dbReference>
<dbReference type="InterPro" id="IPR016024">
    <property type="entry name" value="ARM-type_fold"/>
</dbReference>
<protein>
    <submittedName>
        <fullName evidence="3">Cell differentiation protein RCD1</fullName>
    </submittedName>
</protein>
<accession>A0ABR2H995</accession>
<organism evidence="3 4">
    <name type="scientific">Tritrichomonas musculus</name>
    <dbReference type="NCBI Taxonomy" id="1915356"/>
    <lineage>
        <taxon>Eukaryota</taxon>
        <taxon>Metamonada</taxon>
        <taxon>Parabasalia</taxon>
        <taxon>Tritrichomonadida</taxon>
        <taxon>Tritrichomonadidae</taxon>
        <taxon>Tritrichomonas</taxon>
    </lineage>
</organism>
<dbReference type="Pfam" id="PF04078">
    <property type="entry name" value="Rcd1"/>
    <property type="match status" value="2"/>
</dbReference>
<feature type="region of interest" description="Disordered" evidence="2">
    <location>
        <begin position="203"/>
        <end position="244"/>
    </location>
</feature>
<name>A0ABR2H995_9EUKA</name>
<evidence type="ECO:0000313" key="3">
    <source>
        <dbReference type="EMBL" id="KAK8842726.1"/>
    </source>
</evidence>
<evidence type="ECO:0000313" key="4">
    <source>
        <dbReference type="Proteomes" id="UP001470230"/>
    </source>
</evidence>
<dbReference type="Proteomes" id="UP001470230">
    <property type="component" value="Unassembled WGS sequence"/>
</dbReference>
<evidence type="ECO:0000256" key="2">
    <source>
        <dbReference type="SAM" id="MobiDB-lite"/>
    </source>
</evidence>